<gene>
    <name evidence="1" type="ORF">HG543_00930</name>
</gene>
<dbReference type="AlphaFoldDB" id="A0A848L9T6"/>
<name>A0A848L9T6_9BACT</name>
<protein>
    <submittedName>
        <fullName evidence="1">Uncharacterized protein</fullName>
    </submittedName>
</protein>
<evidence type="ECO:0000313" key="2">
    <source>
        <dbReference type="Proteomes" id="UP000518300"/>
    </source>
</evidence>
<comment type="caution">
    <text evidence="1">The sequence shown here is derived from an EMBL/GenBank/DDBJ whole genome shotgun (WGS) entry which is preliminary data.</text>
</comment>
<dbReference type="RefSeq" id="WP_169342710.1">
    <property type="nucleotide sequence ID" value="NZ_JABBJJ010000002.1"/>
</dbReference>
<accession>A0A848L9T6</accession>
<sequence length="93" mass="9964">MKLQDAQGTIDIRLEAGGAVSWQRSAWQGKLNVQADREPSGTLKVTVWRPGVEAPLKSAVLEKGQALVITPGKDVPAGYFGPGHQPVKFIADE</sequence>
<keyword evidence="2" id="KW-1185">Reference proteome</keyword>
<dbReference type="EMBL" id="JABBJJ010000002">
    <property type="protein sequence ID" value="NMO13433.1"/>
    <property type="molecule type" value="Genomic_DNA"/>
</dbReference>
<dbReference type="Proteomes" id="UP000518300">
    <property type="component" value="Unassembled WGS sequence"/>
</dbReference>
<organism evidence="1 2">
    <name type="scientific">Pyxidicoccus fallax</name>
    <dbReference type="NCBI Taxonomy" id="394095"/>
    <lineage>
        <taxon>Bacteria</taxon>
        <taxon>Pseudomonadati</taxon>
        <taxon>Myxococcota</taxon>
        <taxon>Myxococcia</taxon>
        <taxon>Myxococcales</taxon>
        <taxon>Cystobacterineae</taxon>
        <taxon>Myxococcaceae</taxon>
        <taxon>Pyxidicoccus</taxon>
    </lineage>
</organism>
<proteinExistence type="predicted"/>
<reference evidence="1 2" key="1">
    <citation type="submission" date="2020-04" db="EMBL/GenBank/DDBJ databases">
        <title>Draft genome of Pyxidicoccus fallax type strain.</title>
        <authorList>
            <person name="Whitworth D.E."/>
        </authorList>
    </citation>
    <scope>NUCLEOTIDE SEQUENCE [LARGE SCALE GENOMIC DNA]</scope>
    <source>
        <strain evidence="1 2">DSM 14698</strain>
    </source>
</reference>
<evidence type="ECO:0000313" key="1">
    <source>
        <dbReference type="EMBL" id="NMO13433.1"/>
    </source>
</evidence>